<sequence length="172" mass="18228">MENFIRNSLLPAATLLLALGTVSETLAATDSAQSEITLQFNETIQIERVDNITISDPIPGQAAQGTDTFCVAGSGFSTFSITFANLGTDPTFFLSGSAGARVDYDVLFLNSTTGPAPTLVMPGIPLNNQTLQASNCADDNARFNILIFPGQWEPVQNFAPFTGTLMITVASE</sequence>
<accession>A0A9X2EVX6</accession>
<comment type="caution">
    <text evidence="2">The sequence shown here is derived from an EMBL/GenBank/DDBJ whole genome shotgun (WGS) entry which is preliminary data.</text>
</comment>
<protein>
    <submittedName>
        <fullName evidence="2">Uncharacterized protein</fullName>
    </submittedName>
</protein>
<dbReference type="RefSeq" id="WP_252472989.1">
    <property type="nucleotide sequence ID" value="NZ_JALBWM010000237.1"/>
</dbReference>
<gene>
    <name evidence="2" type="ORF">MO867_21570</name>
</gene>
<name>A0A9X2EVX6_9GAMM</name>
<keyword evidence="1" id="KW-0732">Signal</keyword>
<evidence type="ECO:0000313" key="2">
    <source>
        <dbReference type="EMBL" id="MCO1336921.1"/>
    </source>
</evidence>
<feature type="chain" id="PRO_5040991489" evidence="1">
    <location>
        <begin position="28"/>
        <end position="172"/>
    </location>
</feature>
<dbReference type="AlphaFoldDB" id="A0A9X2EVX6"/>
<feature type="signal peptide" evidence="1">
    <location>
        <begin position="1"/>
        <end position="27"/>
    </location>
</feature>
<proteinExistence type="predicted"/>
<reference evidence="2" key="1">
    <citation type="journal article" date="2022" name="Arch. Microbiol.">
        <title>Microbulbifer okhotskensis sp. nov., isolated from a deep bottom sediment of the Okhotsk Sea.</title>
        <authorList>
            <person name="Romanenko L."/>
            <person name="Kurilenko V."/>
            <person name="Otstavnykh N."/>
            <person name="Velansky P."/>
            <person name="Isaeva M."/>
            <person name="Mikhailov V."/>
        </authorList>
    </citation>
    <scope>NUCLEOTIDE SEQUENCE</scope>
    <source>
        <strain evidence="2">OS29</strain>
    </source>
</reference>
<dbReference type="Proteomes" id="UP001139028">
    <property type="component" value="Unassembled WGS sequence"/>
</dbReference>
<organism evidence="2 3">
    <name type="scientific">Microbulbifer okhotskensis</name>
    <dbReference type="NCBI Taxonomy" id="2926617"/>
    <lineage>
        <taxon>Bacteria</taxon>
        <taxon>Pseudomonadati</taxon>
        <taxon>Pseudomonadota</taxon>
        <taxon>Gammaproteobacteria</taxon>
        <taxon>Cellvibrionales</taxon>
        <taxon>Microbulbiferaceae</taxon>
        <taxon>Microbulbifer</taxon>
    </lineage>
</organism>
<keyword evidence="3" id="KW-1185">Reference proteome</keyword>
<evidence type="ECO:0000256" key="1">
    <source>
        <dbReference type="SAM" id="SignalP"/>
    </source>
</evidence>
<evidence type="ECO:0000313" key="3">
    <source>
        <dbReference type="Proteomes" id="UP001139028"/>
    </source>
</evidence>
<dbReference type="EMBL" id="JALBWM010000237">
    <property type="protein sequence ID" value="MCO1336921.1"/>
    <property type="molecule type" value="Genomic_DNA"/>
</dbReference>